<keyword evidence="4 7" id="KW-0812">Transmembrane</keyword>
<dbReference type="Proteomes" id="UP001497525">
    <property type="component" value="Unassembled WGS sequence"/>
</dbReference>
<feature type="transmembrane region" description="Helical" evidence="7">
    <location>
        <begin position="298"/>
        <end position="318"/>
    </location>
</feature>
<evidence type="ECO:0000256" key="8">
    <source>
        <dbReference type="SAM" id="MobiDB-lite"/>
    </source>
</evidence>
<reference evidence="9" key="1">
    <citation type="submission" date="2024-06" db="EMBL/GenBank/DDBJ databases">
        <authorList>
            <person name="Liu X."/>
            <person name="Lenzi L."/>
            <person name="Haldenby T S."/>
            <person name="Uol C."/>
        </authorList>
    </citation>
    <scope>NUCLEOTIDE SEQUENCE</scope>
</reference>
<evidence type="ECO:0000313" key="10">
    <source>
        <dbReference type="Proteomes" id="UP001497525"/>
    </source>
</evidence>
<accession>A0AAV2TXB8</accession>
<evidence type="ECO:0000256" key="6">
    <source>
        <dbReference type="ARBA" id="ARBA00023136"/>
    </source>
</evidence>
<comment type="subcellular location">
    <subcellularLocation>
        <location evidence="1">Cell membrane</location>
        <topology evidence="1">Multi-pass membrane protein</topology>
    </subcellularLocation>
    <subcellularLocation>
        <location evidence="7">Membrane</location>
        <topology evidence="7">Multi-pass membrane protein</topology>
    </subcellularLocation>
</comment>
<gene>
    <name evidence="9" type="ORF">CDAUBV1_LOCUS17296</name>
</gene>
<dbReference type="EMBL" id="CAXLJL010000934">
    <property type="protein sequence ID" value="CAL5142012.1"/>
    <property type="molecule type" value="Genomic_DNA"/>
</dbReference>
<feature type="transmembrane region" description="Helical" evidence="7">
    <location>
        <begin position="402"/>
        <end position="422"/>
    </location>
</feature>
<feature type="compositionally biased region" description="Polar residues" evidence="8">
    <location>
        <begin position="567"/>
        <end position="601"/>
    </location>
</feature>
<feature type="region of interest" description="Disordered" evidence="8">
    <location>
        <begin position="550"/>
        <end position="617"/>
    </location>
</feature>
<evidence type="ECO:0000256" key="7">
    <source>
        <dbReference type="RuleBase" id="RU910716"/>
    </source>
</evidence>
<evidence type="ECO:0000256" key="3">
    <source>
        <dbReference type="ARBA" id="ARBA00022475"/>
    </source>
</evidence>
<dbReference type="GO" id="GO:0043652">
    <property type="term" value="P:engulfment of apoptotic cell"/>
    <property type="evidence" value="ECO:0007669"/>
    <property type="project" value="TreeGrafter"/>
</dbReference>
<protein>
    <recommendedName>
        <fullName evidence="7">XK-related protein</fullName>
    </recommendedName>
</protein>
<evidence type="ECO:0000256" key="1">
    <source>
        <dbReference type="ARBA" id="ARBA00004651"/>
    </source>
</evidence>
<evidence type="ECO:0000313" key="9">
    <source>
        <dbReference type="EMBL" id="CAL5142012.1"/>
    </source>
</evidence>
<proteinExistence type="inferred from homology"/>
<feature type="compositionally biased region" description="Low complexity" evidence="8">
    <location>
        <begin position="690"/>
        <end position="699"/>
    </location>
</feature>
<name>A0AAV2TXB8_CALDB</name>
<organism evidence="9 10">
    <name type="scientific">Calicophoron daubneyi</name>
    <name type="common">Rumen fluke</name>
    <name type="synonym">Paramphistomum daubneyi</name>
    <dbReference type="NCBI Taxonomy" id="300641"/>
    <lineage>
        <taxon>Eukaryota</taxon>
        <taxon>Metazoa</taxon>
        <taxon>Spiralia</taxon>
        <taxon>Lophotrochozoa</taxon>
        <taxon>Platyhelminthes</taxon>
        <taxon>Trematoda</taxon>
        <taxon>Digenea</taxon>
        <taxon>Plagiorchiida</taxon>
        <taxon>Pronocephalata</taxon>
        <taxon>Paramphistomoidea</taxon>
        <taxon>Paramphistomidae</taxon>
        <taxon>Calicophoron</taxon>
    </lineage>
</organism>
<evidence type="ECO:0000256" key="4">
    <source>
        <dbReference type="ARBA" id="ARBA00022692"/>
    </source>
</evidence>
<sequence length="747" mass="83696">MQSKIATSSSLVTTCLESVCNVADDLVSDRKIWRKIVCIVLFPVYLFSAWSVVALHVIHFSNETALEVTVSVAVLLVGQYLITGIVDGYIYYRRWSKASMRHRTKAQEENKEAWVCMRITLCLLGLAPIQRYIESLIIVRRMVALERKYKSEAVALAKESGQNSNLPSGSLISAPAMSARQSTLSKSTLATTMTPSRIRALDAGLAKVRRTRRQFRRAEEDAAYVALASGVAGVGPYVISQGFLYFRRVGLNYSMASSTVSGALICSIFGIIWLSAALTHFYPAAYEQSELEFERGAGQVPVVGLILLFSVHVIHVTLRCLTFMMFTGQFYWLVLVIVGFQLLLVFLSLIIARAKTEPAYNDPIAVKKASIRSNLLSDCMFSFVGLFEFANANAKYTRTRYFVYYFFYYLENSVMIGVWFAYFTYPGVWYYLPALLVVVVVQILGFILLQIYLYLFSKARRKRTLCGLCFAHKEPTTQVHFPPANVASEWDVSSERFMPVQDPSILGTPVSVLSGRSKANEPWQKRTASGICDPVFGEQIAQSAVSTNLRMASKHKRGRPHTGGGSQTALSGTNSLIRANTQSSLGRPVSTNQPYRVSSQPERIDTLRRTPKYSAYQSERFLDQTELNAYPSEIKPQHLPHSSSGYLPISVKDDLEQEPIQLNTRPPRYPSQHGRNAGRVNSYLNGEPLNKSSDSNPHSSRSHKSRSPYSDGTRTPNLPPQPGVFQPRPDQNRAHNRWPYAPAIRRT</sequence>
<feature type="transmembrane region" description="Helical" evidence="7">
    <location>
        <begin position="70"/>
        <end position="92"/>
    </location>
</feature>
<dbReference type="PANTHER" id="PTHR16024">
    <property type="entry name" value="XK-RELATED PROTEIN"/>
    <property type="match status" value="1"/>
</dbReference>
<evidence type="ECO:0000256" key="5">
    <source>
        <dbReference type="ARBA" id="ARBA00022989"/>
    </source>
</evidence>
<dbReference type="InterPro" id="IPR050895">
    <property type="entry name" value="XK-related_scramblase"/>
</dbReference>
<dbReference type="PANTHER" id="PTHR16024:SF6">
    <property type="entry name" value="XK-RELATED PROTEIN"/>
    <property type="match status" value="1"/>
</dbReference>
<dbReference type="GO" id="GO:0005886">
    <property type="term" value="C:plasma membrane"/>
    <property type="evidence" value="ECO:0007669"/>
    <property type="project" value="UniProtKB-SubCell"/>
</dbReference>
<feature type="transmembrane region" description="Helical" evidence="7">
    <location>
        <begin position="36"/>
        <end position="58"/>
    </location>
</feature>
<comment type="caution">
    <text evidence="9">The sequence shown here is derived from an EMBL/GenBank/DDBJ whole genome shotgun (WGS) entry which is preliminary data.</text>
</comment>
<dbReference type="InterPro" id="IPR018629">
    <property type="entry name" value="XK-rel"/>
</dbReference>
<dbReference type="Pfam" id="PF09815">
    <property type="entry name" value="XK-related"/>
    <property type="match status" value="1"/>
</dbReference>
<dbReference type="AlphaFoldDB" id="A0AAV2TXB8"/>
<dbReference type="GO" id="GO:0070782">
    <property type="term" value="P:phosphatidylserine exposure on apoptotic cell surface"/>
    <property type="evidence" value="ECO:0007669"/>
    <property type="project" value="TreeGrafter"/>
</dbReference>
<keyword evidence="3" id="KW-1003">Cell membrane</keyword>
<dbReference type="GO" id="GO:1902742">
    <property type="term" value="P:apoptotic process involved in development"/>
    <property type="evidence" value="ECO:0007669"/>
    <property type="project" value="TreeGrafter"/>
</dbReference>
<keyword evidence="6 7" id="KW-0472">Membrane</keyword>
<feature type="transmembrane region" description="Helical" evidence="7">
    <location>
        <begin position="330"/>
        <end position="351"/>
    </location>
</feature>
<comment type="similarity">
    <text evidence="2 7">Belongs to the XK family.</text>
</comment>
<feature type="transmembrane region" description="Helical" evidence="7">
    <location>
        <begin position="222"/>
        <end position="246"/>
    </location>
</feature>
<feature type="transmembrane region" description="Helical" evidence="7">
    <location>
        <begin position="428"/>
        <end position="455"/>
    </location>
</feature>
<keyword evidence="5 7" id="KW-1133">Transmembrane helix</keyword>
<evidence type="ECO:0000256" key="2">
    <source>
        <dbReference type="ARBA" id="ARBA00008789"/>
    </source>
</evidence>
<feature type="region of interest" description="Disordered" evidence="8">
    <location>
        <begin position="662"/>
        <end position="747"/>
    </location>
</feature>
<feature type="transmembrane region" description="Helical" evidence="7">
    <location>
        <begin position="258"/>
        <end position="278"/>
    </location>
</feature>